<dbReference type="InterPro" id="IPR010558">
    <property type="entry name" value="Ly-6-related"/>
</dbReference>
<dbReference type="Gene3D" id="2.60.40.150">
    <property type="entry name" value="C2 domain"/>
    <property type="match status" value="1"/>
</dbReference>
<dbReference type="GO" id="GO:0035091">
    <property type="term" value="F:phosphatidylinositol binding"/>
    <property type="evidence" value="ECO:0007669"/>
    <property type="project" value="TreeGrafter"/>
</dbReference>
<evidence type="ECO:0000259" key="1">
    <source>
        <dbReference type="PROSITE" id="PS50004"/>
    </source>
</evidence>
<feature type="domain" description="C2" evidence="1">
    <location>
        <begin position="9"/>
        <end position="132"/>
    </location>
</feature>
<dbReference type="eggNOG" id="KOG1012">
    <property type="taxonomic scope" value="Eukaryota"/>
</dbReference>
<accession>A0A1I7TEW0</accession>
<dbReference type="PANTHER" id="PTHR45761">
    <property type="entry name" value="EXTENDED SYNAPTOTAGMIN-LIKE PROTEIN 2, ISOFORM C"/>
    <property type="match status" value="1"/>
</dbReference>
<evidence type="ECO:0000313" key="3">
    <source>
        <dbReference type="WBParaSite" id="Csp11.Scaffold596.g5259.t1"/>
    </source>
</evidence>
<dbReference type="GO" id="GO:0005509">
    <property type="term" value="F:calcium ion binding"/>
    <property type="evidence" value="ECO:0007669"/>
    <property type="project" value="TreeGrafter"/>
</dbReference>
<proteinExistence type="predicted"/>
<protein>
    <submittedName>
        <fullName evidence="3">C2 domain-containing protein</fullName>
    </submittedName>
</protein>
<dbReference type="InterPro" id="IPR037749">
    <property type="entry name" value="Ext_Synaptotagmin_C2B"/>
</dbReference>
<dbReference type="GO" id="GO:0006869">
    <property type="term" value="P:lipid transport"/>
    <property type="evidence" value="ECO:0007669"/>
    <property type="project" value="InterPro"/>
</dbReference>
<dbReference type="SUPFAM" id="SSF49562">
    <property type="entry name" value="C2 domain (Calcium/lipid-binding domain, CaLB)"/>
    <property type="match status" value="1"/>
</dbReference>
<dbReference type="InterPro" id="IPR051634">
    <property type="entry name" value="Extended_Synaptotagmin"/>
</dbReference>
<dbReference type="PANTHER" id="PTHR45761:SF1">
    <property type="entry name" value="EXTENDED SYNAPTOTAGMIN-LIKE PROTEIN 2, ISOFORM C"/>
    <property type="match status" value="1"/>
</dbReference>
<sequence>MNLSTDLKHLEKQEWEAEWGQADKPIHSALLMVYIDSVADLPYPKSKLEPSPFVEVGLGKQIQRTPVKVKTVNPLFQSKFLFFVRHLEGQELKFEAIDDGTRRSLGNLSIPLTTLLKEPNLEQNQQMHMLTLGVHQSPIVITTRIRVNISEQHGVIRGCVDRLLLFGLDDDVRNVLSDYENRRICRTTDRKLLRLFPLSAQTDVVQFCSCNGDFCNDHDMLRELSSSHSLQFHVVLFLISTWILVLF</sequence>
<dbReference type="Pfam" id="PF06579">
    <property type="entry name" value="Ly-6_related"/>
    <property type="match status" value="1"/>
</dbReference>
<dbReference type="WBParaSite" id="Csp11.Scaffold596.g5259.t1">
    <property type="protein sequence ID" value="Csp11.Scaffold596.g5259.t1"/>
    <property type="gene ID" value="Csp11.Scaffold596.g5259"/>
</dbReference>
<evidence type="ECO:0000313" key="2">
    <source>
        <dbReference type="Proteomes" id="UP000095282"/>
    </source>
</evidence>
<dbReference type="CDD" id="cd04050">
    <property type="entry name" value="C2B_Synaptotagmin-like"/>
    <property type="match status" value="1"/>
</dbReference>
<dbReference type="FunFam" id="2.60.40.150:FF:000322">
    <property type="entry name" value="Extended SYnapTotagmin homolog"/>
    <property type="match status" value="1"/>
</dbReference>
<dbReference type="GO" id="GO:0008429">
    <property type="term" value="F:phosphatidylethanolamine binding"/>
    <property type="evidence" value="ECO:0007669"/>
    <property type="project" value="TreeGrafter"/>
</dbReference>
<dbReference type="Proteomes" id="UP000095282">
    <property type="component" value="Unplaced"/>
</dbReference>
<dbReference type="InterPro" id="IPR035892">
    <property type="entry name" value="C2_domain_sf"/>
</dbReference>
<dbReference type="Pfam" id="PF00168">
    <property type="entry name" value="C2"/>
    <property type="match status" value="1"/>
</dbReference>
<dbReference type="GO" id="GO:0031210">
    <property type="term" value="F:phosphatidylcholine binding"/>
    <property type="evidence" value="ECO:0007669"/>
    <property type="project" value="TreeGrafter"/>
</dbReference>
<dbReference type="SMART" id="SM00239">
    <property type="entry name" value="C2"/>
    <property type="match status" value="1"/>
</dbReference>
<dbReference type="GO" id="GO:0061817">
    <property type="term" value="P:endoplasmic reticulum-plasma membrane tethering"/>
    <property type="evidence" value="ECO:0007669"/>
    <property type="project" value="InterPro"/>
</dbReference>
<dbReference type="GO" id="GO:0005789">
    <property type="term" value="C:endoplasmic reticulum membrane"/>
    <property type="evidence" value="ECO:0007669"/>
    <property type="project" value="TreeGrafter"/>
</dbReference>
<organism evidence="2 3">
    <name type="scientific">Caenorhabditis tropicalis</name>
    <dbReference type="NCBI Taxonomy" id="1561998"/>
    <lineage>
        <taxon>Eukaryota</taxon>
        <taxon>Metazoa</taxon>
        <taxon>Ecdysozoa</taxon>
        <taxon>Nematoda</taxon>
        <taxon>Chromadorea</taxon>
        <taxon>Rhabditida</taxon>
        <taxon>Rhabditina</taxon>
        <taxon>Rhabditomorpha</taxon>
        <taxon>Rhabditoidea</taxon>
        <taxon>Rhabditidae</taxon>
        <taxon>Peloderinae</taxon>
        <taxon>Caenorhabditis</taxon>
    </lineage>
</organism>
<reference evidence="3" key="1">
    <citation type="submission" date="2016-11" db="UniProtKB">
        <authorList>
            <consortium name="WormBaseParasite"/>
        </authorList>
    </citation>
    <scope>IDENTIFICATION</scope>
</reference>
<keyword evidence="2" id="KW-1185">Reference proteome</keyword>
<name>A0A1I7TEW0_9PELO</name>
<dbReference type="PROSITE" id="PS50004">
    <property type="entry name" value="C2"/>
    <property type="match status" value="1"/>
</dbReference>
<dbReference type="InterPro" id="IPR000008">
    <property type="entry name" value="C2_dom"/>
</dbReference>
<dbReference type="AlphaFoldDB" id="A0A1I7TEW0"/>
<dbReference type="STRING" id="1561998.A0A1I7TEW0"/>
<dbReference type="GO" id="GO:0005544">
    <property type="term" value="F:calcium-dependent phospholipid binding"/>
    <property type="evidence" value="ECO:0007669"/>
    <property type="project" value="TreeGrafter"/>
</dbReference>